<dbReference type="RefSeq" id="WP_244684951.1">
    <property type="nucleotide sequence ID" value="NZ_CP095043.1"/>
</dbReference>
<feature type="region of interest" description="Disordered" evidence="4">
    <location>
        <begin position="1"/>
        <end position="27"/>
    </location>
</feature>
<dbReference type="InterPro" id="IPR000792">
    <property type="entry name" value="Tscrpt_reg_LuxR_C"/>
</dbReference>
<feature type="domain" description="HTH luxR-type" evidence="5">
    <location>
        <begin position="838"/>
        <end position="903"/>
    </location>
</feature>
<keyword evidence="1" id="KW-0805">Transcription regulation</keyword>
<proteinExistence type="predicted"/>
<dbReference type="PROSITE" id="PS00622">
    <property type="entry name" value="HTH_LUXR_1"/>
    <property type="match status" value="1"/>
</dbReference>
<accession>A0ABY4FUC6</accession>
<evidence type="ECO:0000256" key="3">
    <source>
        <dbReference type="ARBA" id="ARBA00023163"/>
    </source>
</evidence>
<dbReference type="InterPro" id="IPR016032">
    <property type="entry name" value="Sig_transdc_resp-reg_C-effctor"/>
</dbReference>
<reference evidence="6 7" key="1">
    <citation type="submission" date="2022-04" db="EMBL/GenBank/DDBJ databases">
        <title>Leucobacter sp. isolated from rhizosphere of onion.</title>
        <authorList>
            <person name="Won M."/>
            <person name="Lee C.-M."/>
            <person name="Woen H.-Y."/>
            <person name="Kwon S.-W."/>
        </authorList>
    </citation>
    <scope>NUCLEOTIDE SEQUENCE [LARGE SCALE GENOMIC DNA]</scope>
    <source>
        <strain evidence="6 7">H25R-14</strain>
    </source>
</reference>
<dbReference type="SUPFAM" id="SSF52540">
    <property type="entry name" value="P-loop containing nucleoside triphosphate hydrolases"/>
    <property type="match status" value="1"/>
</dbReference>
<evidence type="ECO:0000256" key="2">
    <source>
        <dbReference type="ARBA" id="ARBA00023125"/>
    </source>
</evidence>
<sequence>MWQVTGETVPSLPGRGRNGARTAGSTPERLERVVATVDAAADSITVLVGDAGNGKAYLAEQAAMALAERPPGEANIVVLPEPPRLTNGVVSVFATGFPAVFSGAVGVARGDPRGDPSGGPPRHSPGDTDDRQDAGHLAELIWDRLAEDQAAQDLILVAPGIDEYSPSDVSILEHLVHDRRLRLIATARHMNRAVERVSRGPRAKNLPIGPLSLSESEQYVAGILGVDLVEDETLRRWYAVSEGNTYALEMLALASDQTGVLKRSRGMAWVAADDDTAPPGFADAIAGACTEAEWRMLELIALAEPIHETAILRSLEAVVLSVLFERELVLSRPRPGGGVSLVTAHPMLGASLRARLSPVRRIQLNDQIFRLLDDERGAVDPVYTPDLLVRLVVFGLEGGHSLPIAWAWSAFELMARGGDPRLVLRLALAVAVHPEADATQAGVAILLGGRVARSIGDEGSLRSAYAIIQSILADSARTAEISPTVHVSLQLAALRQRMWDEEEVDRLLAAHEEVLDGIPDEDGALVELVRSSVVLTLAYTGRIREAAEAGPDPEPSTDLKIEWVRSPARAVGSLILEQQGRIAMAIRSAENARKLSQLGARARAEFVDFQGFCWLLGYWVGGSTDAAHQVLDELAQGASATTHAETYYSGLVEAGTVLLGVQDGRWRESAQCAELLLDRLSRHDGYGLESLIQAASALALAVLGDRDDAIRAIHAAEVPRRGIGLALSGYRRLLLLRARQWLRTGDLIGEAAALAEWAADERLPLIELQALHAIAYESQSATGDLIDRARELAAQVDPPLGEAFVAHIERLAAGTGEDATDSEEPEIRLLAEFGIWLPMPPAAELTAREREVVLLAALGHSSRFIAERLHISVRTVETHLSNVFAKLGLDNRDDLRRWVGRERRYEAD</sequence>
<evidence type="ECO:0000259" key="5">
    <source>
        <dbReference type="PROSITE" id="PS50043"/>
    </source>
</evidence>
<evidence type="ECO:0000256" key="4">
    <source>
        <dbReference type="SAM" id="MobiDB-lite"/>
    </source>
</evidence>
<dbReference type="CDD" id="cd06170">
    <property type="entry name" value="LuxR_C_like"/>
    <property type="match status" value="1"/>
</dbReference>
<keyword evidence="3" id="KW-0804">Transcription</keyword>
<dbReference type="PANTHER" id="PTHR44688">
    <property type="entry name" value="DNA-BINDING TRANSCRIPTIONAL ACTIVATOR DEVR_DOSR"/>
    <property type="match status" value="1"/>
</dbReference>
<organism evidence="6 7">
    <name type="scientific">Leucobacter rhizosphaerae</name>
    <dbReference type="NCBI Taxonomy" id="2932245"/>
    <lineage>
        <taxon>Bacteria</taxon>
        <taxon>Bacillati</taxon>
        <taxon>Actinomycetota</taxon>
        <taxon>Actinomycetes</taxon>
        <taxon>Micrococcales</taxon>
        <taxon>Microbacteriaceae</taxon>
        <taxon>Leucobacter</taxon>
    </lineage>
</organism>
<dbReference type="Pfam" id="PF00196">
    <property type="entry name" value="GerE"/>
    <property type="match status" value="1"/>
</dbReference>
<dbReference type="InterPro" id="IPR036388">
    <property type="entry name" value="WH-like_DNA-bd_sf"/>
</dbReference>
<gene>
    <name evidence="6" type="ORF">MUN76_11975</name>
</gene>
<evidence type="ECO:0000256" key="1">
    <source>
        <dbReference type="ARBA" id="ARBA00023015"/>
    </source>
</evidence>
<keyword evidence="7" id="KW-1185">Reference proteome</keyword>
<dbReference type="SMART" id="SM00421">
    <property type="entry name" value="HTH_LUXR"/>
    <property type="match status" value="1"/>
</dbReference>
<dbReference type="InterPro" id="IPR027417">
    <property type="entry name" value="P-loop_NTPase"/>
</dbReference>
<evidence type="ECO:0000313" key="7">
    <source>
        <dbReference type="Proteomes" id="UP000831775"/>
    </source>
</evidence>
<protein>
    <submittedName>
        <fullName evidence="6">LuxR C-terminal-related transcriptional regulator</fullName>
    </submittedName>
</protein>
<dbReference type="Gene3D" id="1.10.10.10">
    <property type="entry name" value="Winged helix-like DNA-binding domain superfamily/Winged helix DNA-binding domain"/>
    <property type="match status" value="1"/>
</dbReference>
<dbReference type="PROSITE" id="PS50043">
    <property type="entry name" value="HTH_LUXR_2"/>
    <property type="match status" value="1"/>
</dbReference>
<evidence type="ECO:0000313" key="6">
    <source>
        <dbReference type="EMBL" id="UOQ59759.1"/>
    </source>
</evidence>
<dbReference type="Proteomes" id="UP000831775">
    <property type="component" value="Chromosome"/>
</dbReference>
<dbReference type="PRINTS" id="PR00038">
    <property type="entry name" value="HTHLUXR"/>
</dbReference>
<dbReference type="SUPFAM" id="SSF46894">
    <property type="entry name" value="C-terminal effector domain of the bipartite response regulators"/>
    <property type="match status" value="1"/>
</dbReference>
<name>A0ABY4FUC6_9MICO</name>
<keyword evidence="2" id="KW-0238">DNA-binding</keyword>
<feature type="region of interest" description="Disordered" evidence="4">
    <location>
        <begin position="108"/>
        <end position="132"/>
    </location>
</feature>
<dbReference type="EMBL" id="CP095043">
    <property type="protein sequence ID" value="UOQ59759.1"/>
    <property type="molecule type" value="Genomic_DNA"/>
</dbReference>
<dbReference type="PANTHER" id="PTHR44688:SF16">
    <property type="entry name" value="DNA-BINDING TRANSCRIPTIONAL ACTIVATOR DEVR_DOSR"/>
    <property type="match status" value="1"/>
</dbReference>